<evidence type="ECO:0000256" key="1">
    <source>
        <dbReference type="ARBA" id="ARBA00010370"/>
    </source>
</evidence>
<feature type="region of interest" description="Disordered" evidence="18">
    <location>
        <begin position="57"/>
        <end position="78"/>
    </location>
</feature>
<keyword evidence="11" id="KW-1015">Disulfide bond</keyword>
<feature type="binding site" evidence="15">
    <location>
        <position position="256"/>
    </location>
    <ligand>
        <name>Ca(2+)</name>
        <dbReference type="ChEBI" id="CHEBI:29108"/>
        <label>3</label>
    </ligand>
</feature>
<feature type="binding site" evidence="14">
    <location>
        <position position="288"/>
    </location>
    <ligand>
        <name>Zn(2+)</name>
        <dbReference type="ChEBI" id="CHEBI:29105"/>
        <label>2</label>
        <note>catalytic</note>
    </ligand>
</feature>
<dbReference type="SUPFAM" id="SSF50923">
    <property type="entry name" value="Hemopexin-like domain"/>
    <property type="match status" value="1"/>
</dbReference>
<comment type="similarity">
    <text evidence="1">Belongs to the peptidase M10A family.</text>
</comment>
<feature type="compositionally biased region" description="Polar residues" evidence="18">
    <location>
        <begin position="57"/>
        <end position="74"/>
    </location>
</feature>
<evidence type="ECO:0000256" key="7">
    <source>
        <dbReference type="ARBA" id="ARBA00022833"/>
    </source>
</evidence>
<dbReference type="CDD" id="cd00094">
    <property type="entry name" value="HX"/>
    <property type="match status" value="1"/>
</dbReference>
<name>A0A8D0L5Y3_SPHPU</name>
<accession>A0A8D0L5Y3</accession>
<proteinExistence type="inferred from homology"/>
<dbReference type="PROSITE" id="PS51642">
    <property type="entry name" value="HEMOPEXIN_2"/>
    <property type="match status" value="4"/>
</dbReference>
<dbReference type="GO" id="GO:0006508">
    <property type="term" value="P:proteolysis"/>
    <property type="evidence" value="ECO:0007669"/>
    <property type="project" value="UniProtKB-KW"/>
</dbReference>
<reference evidence="20" key="1">
    <citation type="submission" date="2025-08" db="UniProtKB">
        <authorList>
            <consortium name="Ensembl"/>
        </authorList>
    </citation>
    <scope>IDENTIFICATION</scope>
</reference>
<feature type="modified residue" description="Phosphotyrosine; by PKDCC" evidence="16">
    <location>
        <position position="431"/>
    </location>
</feature>
<evidence type="ECO:0000256" key="10">
    <source>
        <dbReference type="ARBA" id="ARBA00023145"/>
    </source>
</evidence>
<feature type="binding site" evidence="15">
    <location>
        <position position="390"/>
    </location>
    <ligand>
        <name>Ca(2+)</name>
        <dbReference type="ChEBI" id="CHEBI:29108"/>
        <label>4</label>
    </ligand>
</feature>
<reference evidence="20" key="2">
    <citation type="submission" date="2025-09" db="UniProtKB">
        <authorList>
            <consortium name="Ensembl"/>
        </authorList>
    </citation>
    <scope>IDENTIFICATION</scope>
</reference>
<feature type="binding site" evidence="15">
    <location>
        <position position="246"/>
    </location>
    <ligand>
        <name>Zn(2+)</name>
        <dbReference type="ChEBI" id="CHEBI:29105"/>
        <label>1</label>
    </ligand>
</feature>
<keyword evidence="2" id="KW-0645">Protease</keyword>
<dbReference type="Ensembl" id="ENSSPUT00000011871.1">
    <property type="protein sequence ID" value="ENSSPUP00000011138.1"/>
    <property type="gene ID" value="ENSSPUG00000008535.1"/>
</dbReference>
<evidence type="ECO:0000256" key="12">
    <source>
        <dbReference type="ARBA" id="ARBA00023180"/>
    </source>
</evidence>
<dbReference type="InterPro" id="IPR018487">
    <property type="entry name" value="Hemopexin-like_repeat"/>
</dbReference>
<dbReference type="FunFam" id="2.110.10.10:FF:000012">
    <property type="entry name" value="Matrix metallopeptidase 21"/>
    <property type="match status" value="1"/>
</dbReference>
<dbReference type="CDD" id="cd04278">
    <property type="entry name" value="ZnMc_MMP"/>
    <property type="match status" value="1"/>
</dbReference>
<dbReference type="GO" id="GO:0030198">
    <property type="term" value="P:extracellular matrix organization"/>
    <property type="evidence" value="ECO:0007669"/>
    <property type="project" value="TreeGrafter"/>
</dbReference>
<feature type="domain" description="Peptidase metallopeptidase" evidence="19">
    <location>
        <begin position="164"/>
        <end position="323"/>
    </location>
</feature>
<dbReference type="GO" id="GO:0007368">
    <property type="term" value="P:determination of left/right symmetry"/>
    <property type="evidence" value="ECO:0007669"/>
    <property type="project" value="Ensembl"/>
</dbReference>
<comment type="cofactor">
    <cofactor evidence="15">
        <name>Ca(2+)</name>
        <dbReference type="ChEBI" id="CHEBI:29108"/>
    </cofactor>
    <text evidence="15">Can bind about 5 Ca(2+) ions per subunit.</text>
</comment>
<dbReference type="Pfam" id="PF00413">
    <property type="entry name" value="Peptidase_M10"/>
    <property type="match status" value="1"/>
</dbReference>
<evidence type="ECO:0000256" key="18">
    <source>
        <dbReference type="SAM" id="MobiDB-lite"/>
    </source>
</evidence>
<feature type="binding site" evidence="15">
    <location>
        <position position="230"/>
    </location>
    <ligand>
        <name>Zn(2+)</name>
        <dbReference type="ChEBI" id="CHEBI:29105"/>
        <label>1</label>
    </ligand>
</feature>
<evidence type="ECO:0000256" key="2">
    <source>
        <dbReference type="ARBA" id="ARBA00022670"/>
    </source>
</evidence>
<keyword evidence="6" id="KW-0378">Hydrolase</keyword>
<evidence type="ECO:0000256" key="14">
    <source>
        <dbReference type="PIRSR" id="PIRSR001191-2"/>
    </source>
</evidence>
<feature type="binding site" evidence="15">
    <location>
        <position position="239"/>
    </location>
    <ligand>
        <name>Ca(2+)</name>
        <dbReference type="ChEBI" id="CHEBI:29108"/>
        <label>3</label>
    </ligand>
</feature>
<dbReference type="InterPro" id="IPR006026">
    <property type="entry name" value="Peptidase_Metallo"/>
</dbReference>
<feature type="repeat" description="Hemopexin" evidence="17">
    <location>
        <begin position="325"/>
        <end position="384"/>
    </location>
</feature>
<feature type="binding site" evidence="14">
    <location>
        <position position="278"/>
    </location>
    <ligand>
        <name>Zn(2+)</name>
        <dbReference type="ChEBI" id="CHEBI:29105"/>
        <label>2</label>
        <note>catalytic</note>
    </ligand>
</feature>
<organism evidence="20 21">
    <name type="scientific">Sphenodon punctatus</name>
    <name type="common">Tuatara</name>
    <name type="synonym">Hatteria punctata</name>
    <dbReference type="NCBI Taxonomy" id="8508"/>
    <lineage>
        <taxon>Eukaryota</taxon>
        <taxon>Metazoa</taxon>
        <taxon>Chordata</taxon>
        <taxon>Craniata</taxon>
        <taxon>Vertebrata</taxon>
        <taxon>Euteleostomi</taxon>
        <taxon>Lepidosauria</taxon>
        <taxon>Sphenodontia</taxon>
        <taxon>Sphenodontidae</taxon>
        <taxon>Sphenodon</taxon>
    </lineage>
</organism>
<dbReference type="SMART" id="SM00235">
    <property type="entry name" value="ZnMc"/>
    <property type="match status" value="1"/>
</dbReference>
<keyword evidence="3 14" id="KW-0479">Metal-binding</keyword>
<feature type="binding site" evidence="15">
    <location>
        <position position="259"/>
    </location>
    <ligand>
        <name>Ca(2+)</name>
        <dbReference type="ChEBI" id="CHEBI:29108"/>
        <label>3</label>
    </ligand>
</feature>
<feature type="region of interest" description="Disordered" evidence="18">
    <location>
        <begin position="104"/>
        <end position="128"/>
    </location>
</feature>
<keyword evidence="9" id="KW-0482">Metalloprotease</keyword>
<feature type="active site" evidence="13">
    <location>
        <position position="279"/>
    </location>
</feature>
<dbReference type="PIRSF" id="PIRSF001191">
    <property type="entry name" value="Peptidase_M10A_matrix"/>
    <property type="match status" value="1"/>
</dbReference>
<dbReference type="PANTHER" id="PTHR10201:SF323">
    <property type="entry name" value="MATRIX METALLOPROTEINASE-21"/>
    <property type="match status" value="1"/>
</dbReference>
<dbReference type="InterPro" id="IPR000585">
    <property type="entry name" value="Hemopexin-like_dom"/>
</dbReference>
<evidence type="ECO:0000256" key="4">
    <source>
        <dbReference type="ARBA" id="ARBA00022729"/>
    </source>
</evidence>
<keyword evidence="12" id="KW-0325">Glycoprotein</keyword>
<keyword evidence="10" id="KW-0865">Zymogen</keyword>
<dbReference type="InterPro" id="IPR021190">
    <property type="entry name" value="Pept_M10A"/>
</dbReference>
<dbReference type="Gene3D" id="2.110.10.10">
    <property type="entry name" value="Hemopexin-like domain"/>
    <property type="match status" value="2"/>
</dbReference>
<dbReference type="PANTHER" id="PTHR10201">
    <property type="entry name" value="MATRIX METALLOPROTEINASE"/>
    <property type="match status" value="1"/>
</dbReference>
<dbReference type="PRINTS" id="PR00138">
    <property type="entry name" value="MATRIXIN"/>
</dbReference>
<evidence type="ECO:0000313" key="21">
    <source>
        <dbReference type="Proteomes" id="UP000694392"/>
    </source>
</evidence>
<evidence type="ECO:0000256" key="16">
    <source>
        <dbReference type="PIRSR" id="PIRSR621190-4"/>
    </source>
</evidence>
<dbReference type="GO" id="GO:0004222">
    <property type="term" value="F:metalloendopeptidase activity"/>
    <property type="evidence" value="ECO:0007669"/>
    <property type="project" value="InterPro"/>
</dbReference>
<feature type="binding site" evidence="15">
    <location>
        <position position="259"/>
    </location>
    <ligand>
        <name>Ca(2+)</name>
        <dbReference type="ChEBI" id="CHEBI:29108"/>
        <label>1</label>
    </ligand>
</feature>
<dbReference type="Gene3D" id="3.40.390.10">
    <property type="entry name" value="Collagenase (Catalytic Domain)"/>
    <property type="match status" value="1"/>
</dbReference>
<evidence type="ECO:0000256" key="11">
    <source>
        <dbReference type="ARBA" id="ARBA00023157"/>
    </source>
</evidence>
<feature type="binding site" evidence="15">
    <location>
        <position position="257"/>
    </location>
    <ligand>
        <name>Ca(2+)</name>
        <dbReference type="ChEBI" id="CHEBI:29108"/>
        <label>1</label>
    </ligand>
</feature>
<evidence type="ECO:0000256" key="5">
    <source>
        <dbReference type="ARBA" id="ARBA00022737"/>
    </source>
</evidence>
<feature type="binding site" evidence="15">
    <location>
        <position position="252"/>
    </location>
    <ligand>
        <name>Ca(2+)</name>
        <dbReference type="ChEBI" id="CHEBI:29108"/>
        <label>2</label>
    </ligand>
</feature>
<dbReference type="Pfam" id="PF00045">
    <property type="entry name" value="Hemopexin"/>
    <property type="match status" value="1"/>
</dbReference>
<dbReference type="SMART" id="SM00120">
    <property type="entry name" value="HX"/>
    <property type="match status" value="4"/>
</dbReference>
<feature type="binding site" evidence="15">
    <location>
        <position position="254"/>
    </location>
    <ligand>
        <name>Zn(2+)</name>
        <dbReference type="ChEBI" id="CHEBI:29105"/>
        <label>1</label>
    </ligand>
</feature>
<dbReference type="InterPro" id="IPR036375">
    <property type="entry name" value="Hemopexin-like_dom_sf"/>
</dbReference>
<dbReference type="GO" id="GO:0031012">
    <property type="term" value="C:extracellular matrix"/>
    <property type="evidence" value="ECO:0007669"/>
    <property type="project" value="InterPro"/>
</dbReference>
<feature type="binding site" evidence="15">
    <location>
        <position position="502"/>
    </location>
    <ligand>
        <name>Ca(2+)</name>
        <dbReference type="ChEBI" id="CHEBI:29108"/>
        <label>4</label>
    </ligand>
</feature>
<evidence type="ECO:0000256" key="3">
    <source>
        <dbReference type="ARBA" id="ARBA00022723"/>
    </source>
</evidence>
<keyword evidence="21" id="KW-1185">Reference proteome</keyword>
<feature type="repeat" description="Hemopexin" evidence="17">
    <location>
        <begin position="498"/>
        <end position="554"/>
    </location>
</feature>
<evidence type="ECO:0000256" key="9">
    <source>
        <dbReference type="ARBA" id="ARBA00023049"/>
    </source>
</evidence>
<feature type="repeat" description="Hemopexin" evidence="17">
    <location>
        <begin position="386"/>
        <end position="442"/>
    </location>
</feature>
<evidence type="ECO:0000256" key="8">
    <source>
        <dbReference type="ARBA" id="ARBA00022837"/>
    </source>
</evidence>
<keyword evidence="8 15" id="KW-0106">Calcium</keyword>
<dbReference type="SUPFAM" id="SSF55486">
    <property type="entry name" value="Metalloproteases ('zincins'), catalytic domain"/>
    <property type="match status" value="1"/>
</dbReference>
<evidence type="ECO:0000256" key="13">
    <source>
        <dbReference type="PIRSR" id="PIRSR001191-1"/>
    </source>
</evidence>
<dbReference type="InterPro" id="IPR033739">
    <property type="entry name" value="M10A_MMP"/>
</dbReference>
<dbReference type="InterPro" id="IPR001818">
    <property type="entry name" value="Pept_M10_metallopeptidase"/>
</dbReference>
<feature type="binding site" evidence="15">
    <location>
        <position position="238"/>
    </location>
    <ligand>
        <name>Ca(2+)</name>
        <dbReference type="ChEBI" id="CHEBI:29108"/>
        <label>3</label>
    </ligand>
</feature>
<feature type="binding site" evidence="15">
    <location>
        <position position="392"/>
    </location>
    <ligand>
        <name>Ca(2+)</name>
        <dbReference type="ChEBI" id="CHEBI:29108"/>
        <label>5</label>
    </ligand>
</feature>
<dbReference type="GO" id="GO:0008270">
    <property type="term" value="F:zinc ion binding"/>
    <property type="evidence" value="ECO:0007669"/>
    <property type="project" value="InterPro"/>
</dbReference>
<feature type="compositionally biased region" description="Polar residues" evidence="18">
    <location>
        <begin position="115"/>
        <end position="128"/>
    </location>
</feature>
<sequence>MLCCPWLRLVLPCCPFSSHWWINPVEWIFHSTSNVQDNPFYVNENVVATDLIDPSRGLSSKEGSTRMTHSTSTLKCHKDPNSKCIQRIRSQPITRELVQSAKKATNKPQCGIPDQNFQRTDPLSSASASHTIGQKVFRRKRSLKTLFNRFKRARKTELASGSVLGLVFAKERLKWILMHEGYSSHLFPEEQRATLRLAFRLWSEVTPLEFEEVARVSEADIKLGFGTGRHFGCSQVFDGKDQELAHAWQHGDIHFDDDEHFTTNNSDQGISLLKVAVHEIGHVLGLPHIYRAGSVMQPNYSTVGSGAELDSQDRKAIQRLYGVCEGPFDTVFDWVREVKRPLGQPVAIFNTFFFRKGWYWMYENQNNRTRYGDPLVLSAGWSGLPLEGIDAALQIWTLAMEVTYFFKGTQYWKYDSKNERVFIEDSQGYRYPKHISQGFPGVPAPIDTAFFDQRDQHVYFFCNNLVMAFDVSSNHMAFGYPKKITEVFPAVVLGDHPNGNLDAAYFSYTHQAIFFFKGIYFWKVVDATDILNNPKLPFNGLLPKKRLSEQWLDICDVHSSMLIMK</sequence>
<keyword evidence="4" id="KW-0732">Signal</keyword>
<protein>
    <submittedName>
        <fullName evidence="20">Matrix metallopeptidase 21</fullName>
    </submittedName>
</protein>
<dbReference type="InterPro" id="IPR024079">
    <property type="entry name" value="MetalloPept_cat_dom_sf"/>
</dbReference>
<feature type="binding site" evidence="14">
    <location>
        <position position="282"/>
    </location>
    <ligand>
        <name>Zn(2+)</name>
        <dbReference type="ChEBI" id="CHEBI:29105"/>
        <label>2</label>
        <note>catalytic</note>
    </ligand>
</feature>
<feature type="binding site" evidence="15">
    <location>
        <position position="296"/>
    </location>
    <ligand>
        <name>Zn(2+)</name>
        <dbReference type="ChEBI" id="CHEBI:29105"/>
        <label>2</label>
        <note>catalytic</note>
    </ligand>
</feature>
<gene>
    <name evidence="20" type="primary">MMP21</name>
</gene>
<feature type="binding site" evidence="15">
    <location>
        <position position="449"/>
    </location>
    <ligand>
        <name>Ca(2+)</name>
        <dbReference type="ChEBI" id="CHEBI:29108"/>
        <label>5</label>
    </ligand>
</feature>
<evidence type="ECO:0000256" key="6">
    <source>
        <dbReference type="ARBA" id="ARBA00022801"/>
    </source>
</evidence>
<evidence type="ECO:0000256" key="17">
    <source>
        <dbReference type="PROSITE-ProRule" id="PRU01011"/>
    </source>
</evidence>
<dbReference type="GO" id="GO:0030574">
    <property type="term" value="P:collagen catabolic process"/>
    <property type="evidence" value="ECO:0007669"/>
    <property type="project" value="TreeGrafter"/>
</dbReference>
<keyword evidence="7 14" id="KW-0862">Zinc</keyword>
<dbReference type="AlphaFoldDB" id="A0A8D0L5Y3"/>
<feature type="repeat" description="Hemopexin" evidence="17">
    <location>
        <begin position="443"/>
        <end position="491"/>
    </location>
</feature>
<evidence type="ECO:0000256" key="15">
    <source>
        <dbReference type="PIRSR" id="PIRSR621190-2"/>
    </source>
</evidence>
<keyword evidence="5" id="KW-0677">Repeat</keyword>
<evidence type="ECO:0000313" key="20">
    <source>
        <dbReference type="Ensembl" id="ENSSPUP00000011138.1"/>
    </source>
</evidence>
<feature type="binding site" evidence="15">
    <location>
        <position position="220"/>
    </location>
    <ligand>
        <name>Ca(2+)</name>
        <dbReference type="ChEBI" id="CHEBI:29108"/>
        <label>2</label>
    </ligand>
</feature>
<dbReference type="GeneTree" id="ENSGT00940000159140"/>
<comment type="cofactor">
    <cofactor evidence="15">
        <name>Zn(2+)</name>
        <dbReference type="ChEBI" id="CHEBI:29105"/>
    </cofactor>
    <text evidence="15">Binds 2 Zn(2+) ions per subunit.</text>
</comment>
<evidence type="ECO:0000259" key="19">
    <source>
        <dbReference type="SMART" id="SM00235"/>
    </source>
</evidence>
<dbReference type="Proteomes" id="UP000694392">
    <property type="component" value="Unplaced"/>
</dbReference>